<dbReference type="Gene3D" id="3.30.70.1060">
    <property type="entry name" value="Dimeric alpha+beta barrel"/>
    <property type="match status" value="1"/>
</dbReference>
<protein>
    <submittedName>
        <fullName evidence="3">GTP cyclohydrolase</fullName>
    </submittedName>
</protein>
<proteinExistence type="inferred from homology"/>
<dbReference type="AlphaFoldDB" id="A0A0A2STA0"/>
<evidence type="ECO:0000259" key="2">
    <source>
        <dbReference type="Pfam" id="PF03795"/>
    </source>
</evidence>
<dbReference type="InterPro" id="IPR011008">
    <property type="entry name" value="Dimeric_a/b-barrel"/>
</dbReference>
<dbReference type="RefSeq" id="WP_035890320.1">
    <property type="nucleotide sequence ID" value="NZ_JNCF01000033.1"/>
</dbReference>
<name>A0A0A2STA0_9GAMM</name>
<comment type="similarity">
    <text evidence="1">Belongs to the YciI family.</text>
</comment>
<keyword evidence="4" id="KW-1185">Reference proteome</keyword>
<dbReference type="Pfam" id="PF03795">
    <property type="entry name" value="YCII"/>
    <property type="match status" value="1"/>
</dbReference>
<dbReference type="Proteomes" id="UP000054422">
    <property type="component" value="Unassembled WGS sequence"/>
</dbReference>
<comment type="caution">
    <text evidence="3">The sequence shown here is derived from an EMBL/GenBank/DDBJ whole genome shotgun (WGS) entry which is preliminary data.</text>
</comment>
<accession>A0A0A2STA0</accession>
<dbReference type="PANTHER" id="PTHR37828:SF1">
    <property type="entry name" value="YCII-RELATED DOMAIN-CONTAINING PROTEIN"/>
    <property type="match status" value="1"/>
</dbReference>
<reference evidence="3 4" key="1">
    <citation type="submission" date="2014-05" db="EMBL/GenBank/DDBJ databases">
        <authorList>
            <person name="Rizzardi K."/>
            <person name="Winiecka-Krusnell J."/>
            <person name="Ramliden M."/>
            <person name="Alm E."/>
            <person name="Andersson S."/>
            <person name="Byfors S."/>
        </authorList>
    </citation>
    <scope>NUCLEOTIDE SEQUENCE [LARGE SCALE GENOMIC DNA]</scope>
    <source>
        <strain evidence="3 4">LEGN</strain>
    </source>
</reference>
<dbReference type="PANTHER" id="PTHR37828">
    <property type="entry name" value="GSR2449 PROTEIN"/>
    <property type="match status" value="1"/>
</dbReference>
<dbReference type="SUPFAM" id="SSF54909">
    <property type="entry name" value="Dimeric alpha+beta barrel"/>
    <property type="match status" value="1"/>
</dbReference>
<evidence type="ECO:0000256" key="1">
    <source>
        <dbReference type="ARBA" id="ARBA00007689"/>
    </source>
</evidence>
<evidence type="ECO:0000313" key="4">
    <source>
        <dbReference type="Proteomes" id="UP000054422"/>
    </source>
</evidence>
<gene>
    <name evidence="3" type="ORF">EP47_09860</name>
</gene>
<dbReference type="OrthoDB" id="9814407at2"/>
<feature type="domain" description="YCII-related" evidence="2">
    <location>
        <begin position="1"/>
        <end position="81"/>
    </location>
</feature>
<dbReference type="InterPro" id="IPR005545">
    <property type="entry name" value="YCII"/>
</dbReference>
<dbReference type="EMBL" id="JNCF01000033">
    <property type="protein sequence ID" value="KGP62926.1"/>
    <property type="molecule type" value="Genomic_DNA"/>
</dbReference>
<sequence>MFIVQLTYLAPISEVNKYLQAHREFLDYHYKQGLLVASGPMKPRTGGIIIAATNDKAHLESIFKQDPYYLAEIAEYKFIEFTPVKHRDELKELIQKTEGKLC</sequence>
<dbReference type="STRING" id="1498499.EP47_09860"/>
<keyword evidence="3" id="KW-0378">Hydrolase</keyword>
<organism evidence="3 4">
    <name type="scientific">Legionella norrlandica</name>
    <dbReference type="NCBI Taxonomy" id="1498499"/>
    <lineage>
        <taxon>Bacteria</taxon>
        <taxon>Pseudomonadati</taxon>
        <taxon>Pseudomonadota</taxon>
        <taxon>Gammaproteobacteria</taxon>
        <taxon>Legionellales</taxon>
        <taxon>Legionellaceae</taxon>
        <taxon>Legionella</taxon>
    </lineage>
</organism>
<evidence type="ECO:0000313" key="3">
    <source>
        <dbReference type="EMBL" id="KGP62926.1"/>
    </source>
</evidence>
<dbReference type="GO" id="GO:0016787">
    <property type="term" value="F:hydrolase activity"/>
    <property type="evidence" value="ECO:0007669"/>
    <property type="project" value="UniProtKB-KW"/>
</dbReference>